<dbReference type="OrthoDB" id="4158609at2759"/>
<feature type="compositionally biased region" description="Low complexity" evidence="1">
    <location>
        <begin position="10"/>
        <end position="20"/>
    </location>
</feature>
<sequence>MADPTPTNTRSDSVSSASSPPHSPRVRRGSSGLFANLEAQKRGDDPVSMARRQSMNDTKPQAGFLGKMWNNFVHGPSGPSGPST</sequence>
<name>A0A1J7JPL6_9PEZI</name>
<dbReference type="AlphaFoldDB" id="A0A1J7JPL6"/>
<keyword evidence="3" id="KW-1185">Reference proteome</keyword>
<proteinExistence type="predicted"/>
<reference evidence="2 3" key="1">
    <citation type="submission" date="2016-10" db="EMBL/GenBank/DDBJ databases">
        <title>Draft genome sequence of Coniochaeta ligniaria NRRL30616, a lignocellulolytic fungus for bioabatement of inhibitors in plant biomass hydrolysates.</title>
        <authorList>
            <consortium name="DOE Joint Genome Institute"/>
            <person name="Jimenez D.J."/>
            <person name="Hector R.E."/>
            <person name="Riley R."/>
            <person name="Sun H."/>
            <person name="Grigoriev I.V."/>
            <person name="Van Elsas J.D."/>
            <person name="Nichols N.N."/>
        </authorList>
    </citation>
    <scope>NUCLEOTIDE SEQUENCE [LARGE SCALE GENOMIC DNA]</scope>
    <source>
        <strain evidence="2 3">NRRL 30616</strain>
    </source>
</reference>
<evidence type="ECO:0000313" key="3">
    <source>
        <dbReference type="Proteomes" id="UP000182658"/>
    </source>
</evidence>
<gene>
    <name evidence="2" type="ORF">CONLIGDRAFT_627390</name>
</gene>
<evidence type="ECO:0008006" key="4">
    <source>
        <dbReference type="Google" id="ProtNLM"/>
    </source>
</evidence>
<dbReference type="EMBL" id="KV875093">
    <property type="protein sequence ID" value="OIW35329.1"/>
    <property type="molecule type" value="Genomic_DNA"/>
</dbReference>
<protein>
    <recommendedName>
        <fullName evidence="4">Conidiation-specific protein 8</fullName>
    </recommendedName>
</protein>
<feature type="region of interest" description="Disordered" evidence="1">
    <location>
        <begin position="1"/>
        <end position="59"/>
    </location>
</feature>
<dbReference type="InParanoid" id="A0A1J7JPL6"/>
<organism evidence="2 3">
    <name type="scientific">Coniochaeta ligniaria NRRL 30616</name>
    <dbReference type="NCBI Taxonomy" id="1408157"/>
    <lineage>
        <taxon>Eukaryota</taxon>
        <taxon>Fungi</taxon>
        <taxon>Dikarya</taxon>
        <taxon>Ascomycota</taxon>
        <taxon>Pezizomycotina</taxon>
        <taxon>Sordariomycetes</taxon>
        <taxon>Sordariomycetidae</taxon>
        <taxon>Coniochaetales</taxon>
        <taxon>Coniochaetaceae</taxon>
        <taxon>Coniochaeta</taxon>
    </lineage>
</organism>
<dbReference type="Proteomes" id="UP000182658">
    <property type="component" value="Unassembled WGS sequence"/>
</dbReference>
<accession>A0A1J7JPL6</accession>
<evidence type="ECO:0000256" key="1">
    <source>
        <dbReference type="SAM" id="MobiDB-lite"/>
    </source>
</evidence>
<evidence type="ECO:0000313" key="2">
    <source>
        <dbReference type="EMBL" id="OIW35329.1"/>
    </source>
</evidence>